<feature type="region of interest" description="Disordered" evidence="1">
    <location>
        <begin position="1"/>
        <end position="55"/>
    </location>
</feature>
<sequence length="55" mass="5331">MLVDDGIRGEPGGPGAGTDPAHPAGTAPAHVHRAPARTGSPTPENPDTTGGTPLP</sequence>
<name>A0A291Q7Y0_9ACTN</name>
<dbReference type="EMBL" id="CP022685">
    <property type="protein sequence ID" value="ATL27534.1"/>
    <property type="molecule type" value="Genomic_DNA"/>
</dbReference>
<organism evidence="2 3">
    <name type="scientific">Streptomyces formicae</name>
    <dbReference type="NCBI Taxonomy" id="1616117"/>
    <lineage>
        <taxon>Bacteria</taxon>
        <taxon>Bacillati</taxon>
        <taxon>Actinomycetota</taxon>
        <taxon>Actinomycetes</taxon>
        <taxon>Kitasatosporales</taxon>
        <taxon>Streptomycetaceae</taxon>
        <taxon>Streptomyces</taxon>
    </lineage>
</organism>
<dbReference type="KEGG" id="sfk:KY5_2516"/>
<reference evidence="2 3" key="1">
    <citation type="submission" date="2017-08" db="EMBL/GenBank/DDBJ databases">
        <title>Complete Genome Sequence of Streptomyces formicae KY5, the formicamycin producer.</title>
        <authorList>
            <person name="Holmes N.A."/>
            <person name="Devine R."/>
            <person name="Qin Z."/>
            <person name="Seipke R.F."/>
            <person name="Wilkinson B."/>
            <person name="Hutchings M.I."/>
        </authorList>
    </citation>
    <scope>NUCLEOTIDE SEQUENCE [LARGE SCALE GENOMIC DNA]</scope>
    <source>
        <strain evidence="2 3">KY5</strain>
    </source>
</reference>
<feature type="compositionally biased region" description="Low complexity" evidence="1">
    <location>
        <begin position="17"/>
        <end position="29"/>
    </location>
</feature>
<gene>
    <name evidence="2" type="ORF">KY5_2516</name>
</gene>
<protein>
    <submittedName>
        <fullName evidence="2">Uncharacterized protein</fullName>
    </submittedName>
</protein>
<evidence type="ECO:0000313" key="3">
    <source>
        <dbReference type="Proteomes" id="UP000221011"/>
    </source>
</evidence>
<feature type="compositionally biased region" description="Polar residues" evidence="1">
    <location>
        <begin position="39"/>
        <end position="55"/>
    </location>
</feature>
<proteinExistence type="predicted"/>
<evidence type="ECO:0000256" key="1">
    <source>
        <dbReference type="SAM" id="MobiDB-lite"/>
    </source>
</evidence>
<dbReference type="AlphaFoldDB" id="A0A291Q7Y0"/>
<evidence type="ECO:0000313" key="2">
    <source>
        <dbReference type="EMBL" id="ATL27534.1"/>
    </source>
</evidence>
<keyword evidence="3" id="KW-1185">Reference proteome</keyword>
<accession>A0A291Q7Y0</accession>
<dbReference type="Proteomes" id="UP000221011">
    <property type="component" value="Chromosome"/>
</dbReference>